<evidence type="ECO:0000313" key="3">
    <source>
        <dbReference type="EMBL" id="KKY22165.1"/>
    </source>
</evidence>
<gene>
    <name evidence="3" type="ORF">UCRPC4_g03352</name>
</gene>
<keyword evidence="2" id="KW-1133">Transmembrane helix</keyword>
<proteinExistence type="predicted"/>
<dbReference type="Proteomes" id="UP000053317">
    <property type="component" value="Unassembled WGS sequence"/>
</dbReference>
<organism evidence="3 4">
    <name type="scientific">Phaeomoniella chlamydospora</name>
    <name type="common">Phaeoacremonium chlamydosporum</name>
    <dbReference type="NCBI Taxonomy" id="158046"/>
    <lineage>
        <taxon>Eukaryota</taxon>
        <taxon>Fungi</taxon>
        <taxon>Dikarya</taxon>
        <taxon>Ascomycota</taxon>
        <taxon>Pezizomycotina</taxon>
        <taxon>Eurotiomycetes</taxon>
        <taxon>Chaetothyriomycetidae</taxon>
        <taxon>Phaeomoniellales</taxon>
        <taxon>Phaeomoniellaceae</taxon>
        <taxon>Phaeomoniella</taxon>
    </lineage>
</organism>
<protein>
    <submittedName>
        <fullName evidence="3">Uncharacterized protein</fullName>
    </submittedName>
</protein>
<keyword evidence="4" id="KW-1185">Reference proteome</keyword>
<sequence length="76" mass="8669">MMAPVPKEEHSAHTISQRLRTLKKMPPELIPLFVVVAFAVFAACFAMARKLTSDKTLRLWPEKKRKPAHPAAEEHH</sequence>
<dbReference type="Pfam" id="PF06522">
    <property type="entry name" value="B12D"/>
    <property type="match status" value="1"/>
</dbReference>
<reference evidence="3 4" key="2">
    <citation type="submission" date="2015-05" db="EMBL/GenBank/DDBJ databases">
        <authorList>
            <person name="Morales-Cruz A."/>
            <person name="Amrine K.C."/>
            <person name="Cantu D."/>
        </authorList>
    </citation>
    <scope>NUCLEOTIDE SEQUENCE [LARGE SCALE GENOMIC DNA]</scope>
    <source>
        <strain evidence="3">UCRPC4</strain>
    </source>
</reference>
<feature type="transmembrane region" description="Helical" evidence="2">
    <location>
        <begin position="29"/>
        <end position="48"/>
    </location>
</feature>
<reference evidence="3 4" key="1">
    <citation type="submission" date="2015-05" db="EMBL/GenBank/DDBJ databases">
        <title>Distinctive expansion of gene families associated with plant cell wall degradation and secondary metabolism in the genomes of grapevine trunk pathogens.</title>
        <authorList>
            <person name="Lawrence D.P."/>
            <person name="Travadon R."/>
            <person name="Rolshausen P.E."/>
            <person name="Baumgartner K."/>
        </authorList>
    </citation>
    <scope>NUCLEOTIDE SEQUENCE [LARGE SCALE GENOMIC DNA]</scope>
    <source>
        <strain evidence="3">UCRPC4</strain>
    </source>
</reference>
<dbReference type="EMBL" id="LCWF01000079">
    <property type="protein sequence ID" value="KKY22165.1"/>
    <property type="molecule type" value="Genomic_DNA"/>
</dbReference>
<keyword evidence="2" id="KW-0812">Transmembrane</keyword>
<keyword evidence="2" id="KW-0472">Membrane</keyword>
<dbReference type="AlphaFoldDB" id="A0A0G2GZY7"/>
<comment type="caution">
    <text evidence="3">The sequence shown here is derived from an EMBL/GenBank/DDBJ whole genome shotgun (WGS) entry which is preliminary data.</text>
</comment>
<feature type="region of interest" description="Disordered" evidence="1">
    <location>
        <begin position="56"/>
        <end position="76"/>
    </location>
</feature>
<dbReference type="InterPro" id="IPR010530">
    <property type="entry name" value="B12D"/>
</dbReference>
<dbReference type="OrthoDB" id="202195at2759"/>
<evidence type="ECO:0000256" key="1">
    <source>
        <dbReference type="SAM" id="MobiDB-lite"/>
    </source>
</evidence>
<name>A0A0G2GZY7_PHACM</name>
<accession>A0A0G2GZY7</accession>
<evidence type="ECO:0000256" key="2">
    <source>
        <dbReference type="SAM" id="Phobius"/>
    </source>
</evidence>
<evidence type="ECO:0000313" key="4">
    <source>
        <dbReference type="Proteomes" id="UP000053317"/>
    </source>
</evidence>